<dbReference type="GO" id="GO:0009251">
    <property type="term" value="P:glucan catabolic process"/>
    <property type="evidence" value="ECO:0007669"/>
    <property type="project" value="TreeGrafter"/>
</dbReference>
<evidence type="ECO:0000256" key="5">
    <source>
        <dbReference type="SAM" id="SignalP"/>
    </source>
</evidence>
<dbReference type="Gene3D" id="2.60.120.200">
    <property type="match status" value="1"/>
</dbReference>
<evidence type="ECO:0000256" key="1">
    <source>
        <dbReference type="ARBA" id="ARBA00006865"/>
    </source>
</evidence>
<dbReference type="FunFam" id="2.60.120.200:FF:000114">
    <property type="entry name" value="Probable endo-1,3(4)-beta-glucanase NFIA_089530"/>
    <property type="match status" value="1"/>
</dbReference>
<dbReference type="PROSITE" id="PS51762">
    <property type="entry name" value="GH16_2"/>
    <property type="match status" value="1"/>
</dbReference>
<keyword evidence="2" id="KW-0378">Hydrolase</keyword>
<dbReference type="PANTHER" id="PTHR10963">
    <property type="entry name" value="GLYCOSYL HYDROLASE-RELATED"/>
    <property type="match status" value="1"/>
</dbReference>
<comment type="caution">
    <text evidence="7">The sequence shown here is derived from an EMBL/GenBank/DDBJ whole genome shotgun (WGS) entry which is preliminary data.</text>
</comment>
<evidence type="ECO:0000256" key="2">
    <source>
        <dbReference type="ARBA" id="ARBA00022801"/>
    </source>
</evidence>
<evidence type="ECO:0000313" key="7">
    <source>
        <dbReference type="EMBL" id="KAK8865850.1"/>
    </source>
</evidence>
<gene>
    <name evidence="7" type="ORF">IAR55_000998</name>
</gene>
<keyword evidence="5" id="KW-0732">Signal</keyword>
<dbReference type="CDD" id="cd02181">
    <property type="entry name" value="GH16_fungal_Lam16A_glucanase"/>
    <property type="match status" value="1"/>
</dbReference>
<dbReference type="AlphaFoldDB" id="A0AAW0Z4I0"/>
<accession>A0AAW0Z4I0</accession>
<keyword evidence="3" id="KW-0326">Glycosidase</keyword>
<dbReference type="PANTHER" id="PTHR10963:SF24">
    <property type="entry name" value="GLYCOSIDASE C21B10.07-RELATED"/>
    <property type="match status" value="1"/>
</dbReference>
<feature type="region of interest" description="Disordered" evidence="4">
    <location>
        <begin position="152"/>
        <end position="182"/>
    </location>
</feature>
<dbReference type="InterPro" id="IPR050546">
    <property type="entry name" value="Glycosyl_Hydrlase_16"/>
</dbReference>
<comment type="similarity">
    <text evidence="1">Belongs to the glycosyl hydrolase 16 family.</text>
</comment>
<dbReference type="SUPFAM" id="SSF49899">
    <property type="entry name" value="Concanavalin A-like lectins/glucanases"/>
    <property type="match status" value="1"/>
</dbReference>
<dbReference type="Pfam" id="PF26113">
    <property type="entry name" value="GH16_XgeA"/>
    <property type="match status" value="1"/>
</dbReference>
<proteinExistence type="inferred from homology"/>
<evidence type="ECO:0000259" key="6">
    <source>
        <dbReference type="PROSITE" id="PS51762"/>
    </source>
</evidence>
<dbReference type="GO" id="GO:0004553">
    <property type="term" value="F:hydrolase activity, hydrolyzing O-glycosyl compounds"/>
    <property type="evidence" value="ECO:0007669"/>
    <property type="project" value="InterPro"/>
</dbReference>
<organism evidence="7 8">
    <name type="scientific">Kwoniella newhampshirensis</name>
    <dbReference type="NCBI Taxonomy" id="1651941"/>
    <lineage>
        <taxon>Eukaryota</taxon>
        <taxon>Fungi</taxon>
        <taxon>Dikarya</taxon>
        <taxon>Basidiomycota</taxon>
        <taxon>Agaricomycotina</taxon>
        <taxon>Tremellomycetes</taxon>
        <taxon>Tremellales</taxon>
        <taxon>Cryptococcaceae</taxon>
        <taxon>Kwoniella</taxon>
    </lineage>
</organism>
<name>A0AAW0Z4I0_9TREE</name>
<evidence type="ECO:0000256" key="4">
    <source>
        <dbReference type="SAM" id="MobiDB-lite"/>
    </source>
</evidence>
<dbReference type="GeneID" id="92178257"/>
<feature type="domain" description="GH16" evidence="6">
    <location>
        <begin position="169"/>
        <end position="447"/>
    </location>
</feature>
<sequence>MHFSNLLLPLLTLSVAAPAASAARINAAHGNARRAPAHRAADYEKIRREGTLAMEAREGYSHTNVKHERTNVAARNKGKRLVRKKKRATCQVHHNATSIVTSPTAAATESVTSSIGNEQHFANATETATSSSSTDGVSSAYTESITSTASSTSSAYTESVTSTASPTSSSAAASSTPSSSSTWSLVETWSGNTFFDHVNFWEWNDPTHGTVDFQGASDAWNSGLISINQQGHAIMAVDTTQHVQGGRKAIRVHGNRVFTGGLVIMDAWHMPTGCGTWPAWWQNGPNWPEGGEIDILEGVNAFTQNQVSLHTGQGCTMPGNINDNQVAQLTTGSFNNLDCSSANTANQGCGARDESNDNSYGAGFNSVQGGVYAMQWAKVGITVWWFPRYNIPSDITNDAPEPSGWGKPVAHFPSDNCNPYQFFYDHYNIFDTTFCGDWAGADSVWNYAGYAGQDQSCAAITGYSTCSDYVLNEGSAFANAYWEVASVKYFNSTTEV</sequence>
<feature type="signal peptide" evidence="5">
    <location>
        <begin position="1"/>
        <end position="22"/>
    </location>
</feature>
<dbReference type="RefSeq" id="XP_066805329.1">
    <property type="nucleotide sequence ID" value="XM_066944128.1"/>
</dbReference>
<dbReference type="InterPro" id="IPR013320">
    <property type="entry name" value="ConA-like_dom_sf"/>
</dbReference>
<feature type="chain" id="PRO_5044013270" description="GH16 domain-containing protein" evidence="5">
    <location>
        <begin position="23"/>
        <end position="496"/>
    </location>
</feature>
<evidence type="ECO:0000256" key="3">
    <source>
        <dbReference type="ARBA" id="ARBA00023295"/>
    </source>
</evidence>
<dbReference type="KEGG" id="kne:92178257"/>
<dbReference type="EMBL" id="JBCAWK010000002">
    <property type="protein sequence ID" value="KAK8865850.1"/>
    <property type="molecule type" value="Genomic_DNA"/>
</dbReference>
<dbReference type="InterPro" id="IPR000757">
    <property type="entry name" value="Beta-glucanase-like"/>
</dbReference>
<evidence type="ECO:0000313" key="8">
    <source>
        <dbReference type="Proteomes" id="UP001388673"/>
    </source>
</evidence>
<reference evidence="7 8" key="1">
    <citation type="journal article" date="2024" name="bioRxiv">
        <title>Comparative genomics of Cryptococcus and Kwoniella reveals pathogenesis evolution and contrasting karyotype dynamics via intercentromeric recombination or chromosome fusion.</title>
        <authorList>
            <person name="Coelho M.A."/>
            <person name="David-Palma M."/>
            <person name="Shea T."/>
            <person name="Bowers K."/>
            <person name="McGinley-Smith S."/>
            <person name="Mohammad A.W."/>
            <person name="Gnirke A."/>
            <person name="Yurkov A.M."/>
            <person name="Nowrousian M."/>
            <person name="Sun S."/>
            <person name="Cuomo C.A."/>
            <person name="Heitman J."/>
        </authorList>
    </citation>
    <scope>NUCLEOTIDE SEQUENCE [LARGE SCALE GENOMIC DNA]</scope>
    <source>
        <strain evidence="7 8">CBS 13917</strain>
    </source>
</reference>
<protein>
    <recommendedName>
        <fullName evidence="6">GH16 domain-containing protein</fullName>
    </recommendedName>
</protein>
<dbReference type="Proteomes" id="UP001388673">
    <property type="component" value="Unassembled WGS sequence"/>
</dbReference>
<keyword evidence="8" id="KW-1185">Reference proteome</keyword>